<keyword evidence="5 7" id="KW-1133">Transmembrane helix</keyword>
<dbReference type="SUPFAM" id="SSF103473">
    <property type="entry name" value="MFS general substrate transporter"/>
    <property type="match status" value="1"/>
</dbReference>
<keyword evidence="3" id="KW-1003">Cell membrane</keyword>
<gene>
    <name evidence="9" type="ORF">JJB09_05995</name>
</gene>
<comment type="caution">
    <text evidence="9">The sequence shown here is derived from an EMBL/GenBank/DDBJ whole genome shotgun (WGS) entry which is preliminary data.</text>
</comment>
<feature type="transmembrane region" description="Helical" evidence="7">
    <location>
        <begin position="348"/>
        <end position="375"/>
    </location>
</feature>
<feature type="transmembrane region" description="Helical" evidence="7">
    <location>
        <begin position="220"/>
        <end position="237"/>
    </location>
</feature>
<organism evidence="9 10">
    <name type="scientific">Rhizobium setariae</name>
    <dbReference type="NCBI Taxonomy" id="2801340"/>
    <lineage>
        <taxon>Bacteria</taxon>
        <taxon>Pseudomonadati</taxon>
        <taxon>Pseudomonadota</taxon>
        <taxon>Alphaproteobacteria</taxon>
        <taxon>Hyphomicrobiales</taxon>
        <taxon>Rhizobiaceae</taxon>
        <taxon>Rhizobium/Agrobacterium group</taxon>
        <taxon>Rhizobium</taxon>
    </lineage>
</organism>
<feature type="transmembrane region" description="Helical" evidence="7">
    <location>
        <begin position="100"/>
        <end position="117"/>
    </location>
</feature>
<evidence type="ECO:0000256" key="3">
    <source>
        <dbReference type="ARBA" id="ARBA00022475"/>
    </source>
</evidence>
<keyword evidence="10" id="KW-1185">Reference proteome</keyword>
<dbReference type="PROSITE" id="PS50850">
    <property type="entry name" value="MFS"/>
    <property type="match status" value="1"/>
</dbReference>
<feature type="domain" description="Major facilitator superfamily (MFS) profile" evidence="8">
    <location>
        <begin position="5"/>
        <end position="450"/>
    </location>
</feature>
<evidence type="ECO:0000256" key="5">
    <source>
        <dbReference type="ARBA" id="ARBA00022989"/>
    </source>
</evidence>
<dbReference type="EMBL" id="JAEQNC010000003">
    <property type="protein sequence ID" value="MBL0371573.1"/>
    <property type="molecule type" value="Genomic_DNA"/>
</dbReference>
<evidence type="ECO:0000256" key="2">
    <source>
        <dbReference type="ARBA" id="ARBA00022448"/>
    </source>
</evidence>
<dbReference type="InterPro" id="IPR020846">
    <property type="entry name" value="MFS_dom"/>
</dbReference>
<feature type="transmembrane region" description="Helical" evidence="7">
    <location>
        <begin position="159"/>
        <end position="180"/>
    </location>
</feature>
<dbReference type="Gene3D" id="1.20.1250.20">
    <property type="entry name" value="MFS general substrate transporter like domains"/>
    <property type="match status" value="1"/>
</dbReference>
<evidence type="ECO:0000256" key="1">
    <source>
        <dbReference type="ARBA" id="ARBA00004651"/>
    </source>
</evidence>
<dbReference type="NCBIfam" id="TIGR00711">
    <property type="entry name" value="efflux_EmrB"/>
    <property type="match status" value="1"/>
</dbReference>
<dbReference type="Pfam" id="PF07690">
    <property type="entry name" value="MFS_1"/>
    <property type="match status" value="1"/>
</dbReference>
<feature type="transmembrane region" description="Helical" evidence="7">
    <location>
        <begin position="41"/>
        <end position="59"/>
    </location>
</feature>
<dbReference type="Proteomes" id="UP000633219">
    <property type="component" value="Unassembled WGS sequence"/>
</dbReference>
<feature type="transmembrane region" description="Helical" evidence="7">
    <location>
        <begin position="258"/>
        <end position="279"/>
    </location>
</feature>
<dbReference type="GO" id="GO:0005886">
    <property type="term" value="C:plasma membrane"/>
    <property type="evidence" value="ECO:0007669"/>
    <property type="project" value="UniProtKB-SubCell"/>
</dbReference>
<feature type="transmembrane region" description="Helical" evidence="7">
    <location>
        <begin position="71"/>
        <end position="94"/>
    </location>
</feature>
<name>A0A937CNT2_9HYPH</name>
<dbReference type="PANTHER" id="PTHR42718:SF46">
    <property type="entry name" value="BLR6921 PROTEIN"/>
    <property type="match status" value="1"/>
</dbReference>
<dbReference type="InterPro" id="IPR011701">
    <property type="entry name" value="MFS"/>
</dbReference>
<dbReference type="AlphaFoldDB" id="A0A937CNT2"/>
<dbReference type="CDD" id="cd17503">
    <property type="entry name" value="MFS_LmrB_MDR_like"/>
    <property type="match status" value="1"/>
</dbReference>
<evidence type="ECO:0000256" key="6">
    <source>
        <dbReference type="ARBA" id="ARBA00023136"/>
    </source>
</evidence>
<dbReference type="Gene3D" id="1.20.1720.10">
    <property type="entry name" value="Multidrug resistance protein D"/>
    <property type="match status" value="1"/>
</dbReference>
<accession>A0A937CNT2</accession>
<dbReference type="RefSeq" id="WP_201654623.1">
    <property type="nucleotide sequence ID" value="NZ_JAEQNC010000003.1"/>
</dbReference>
<evidence type="ECO:0000256" key="7">
    <source>
        <dbReference type="SAM" id="Phobius"/>
    </source>
</evidence>
<dbReference type="PANTHER" id="PTHR42718">
    <property type="entry name" value="MAJOR FACILITATOR SUPERFAMILY MULTIDRUG TRANSPORTER MFSC"/>
    <property type="match status" value="1"/>
</dbReference>
<protein>
    <submittedName>
        <fullName evidence="9">Multidrug efflux MFS transporter</fullName>
    </submittedName>
</protein>
<keyword evidence="2" id="KW-0813">Transport</keyword>
<evidence type="ECO:0000259" key="8">
    <source>
        <dbReference type="PROSITE" id="PS50850"/>
    </source>
</evidence>
<feature type="transmembrane region" description="Helical" evidence="7">
    <location>
        <begin position="387"/>
        <end position="408"/>
    </location>
</feature>
<dbReference type="PRINTS" id="PR01036">
    <property type="entry name" value="TCRTETB"/>
</dbReference>
<dbReference type="GO" id="GO:0022857">
    <property type="term" value="F:transmembrane transporter activity"/>
    <property type="evidence" value="ECO:0007669"/>
    <property type="project" value="InterPro"/>
</dbReference>
<sequence>MHRFAPLILAVALFMEQMDSTVIATSLPAIAADLAVGPITLKLAMTSYLVALGVFIPLSGWAADRFGAKRVFLIAIGVFMAGSVLCAVSGSLISFVMARFLQGMGGSMMTPVGRAILLRSTKKSELVSAMAMFTIPGVIGPLVGPPIGGFITTYFNWEWIFLINVPIGFIGIALSVIYLPRIDSPPPPPADLVGFVLSGIGAAGIVFGLSVVSLPALPPAIGVAATAIGALSTLLFIGHARRHPHPVLDLGLFRIETFRVCVTSGTIFRIAMGAVPFLLPLMLQLGFGFSAFHSGLITFVAAGGALFTKFVARRVFLRFGFRRTLLAAATASAVGTAANAFFFPDTPYIVLIGILFLTGFVRSFFFTGINILGFADIERNQTSQATALNAVIQQISGALGVAFAGIILEIHAVATGQSLGIASFHIAFLCVAVLNIAAAFPISRLPAGAGSAVSGHRIDKIEEELP</sequence>
<evidence type="ECO:0000313" key="10">
    <source>
        <dbReference type="Proteomes" id="UP000633219"/>
    </source>
</evidence>
<dbReference type="InterPro" id="IPR004638">
    <property type="entry name" value="EmrB-like"/>
</dbReference>
<feature type="transmembrane region" description="Helical" evidence="7">
    <location>
        <begin position="420"/>
        <end position="440"/>
    </location>
</feature>
<comment type="subcellular location">
    <subcellularLocation>
        <location evidence="1">Cell membrane</location>
        <topology evidence="1">Multi-pass membrane protein</topology>
    </subcellularLocation>
</comment>
<feature type="transmembrane region" description="Helical" evidence="7">
    <location>
        <begin position="192"/>
        <end position="214"/>
    </location>
</feature>
<evidence type="ECO:0000256" key="4">
    <source>
        <dbReference type="ARBA" id="ARBA00022692"/>
    </source>
</evidence>
<feature type="transmembrane region" description="Helical" evidence="7">
    <location>
        <begin position="324"/>
        <end position="342"/>
    </location>
</feature>
<feature type="transmembrane region" description="Helical" evidence="7">
    <location>
        <begin position="129"/>
        <end position="147"/>
    </location>
</feature>
<feature type="transmembrane region" description="Helical" evidence="7">
    <location>
        <begin position="291"/>
        <end position="312"/>
    </location>
</feature>
<keyword evidence="6 7" id="KW-0472">Membrane</keyword>
<proteinExistence type="predicted"/>
<keyword evidence="4 7" id="KW-0812">Transmembrane</keyword>
<reference evidence="9" key="1">
    <citation type="submission" date="2021-01" db="EMBL/GenBank/DDBJ databases">
        <title>Rhizobium sp. strain KVB221 16S ribosomal RNA gene Genome sequencing and assembly.</title>
        <authorList>
            <person name="Kang M."/>
        </authorList>
    </citation>
    <scope>NUCLEOTIDE SEQUENCE</scope>
    <source>
        <strain evidence="9">KVB221</strain>
    </source>
</reference>
<evidence type="ECO:0000313" key="9">
    <source>
        <dbReference type="EMBL" id="MBL0371573.1"/>
    </source>
</evidence>
<dbReference type="InterPro" id="IPR036259">
    <property type="entry name" value="MFS_trans_sf"/>
</dbReference>